<dbReference type="Proteomes" id="UP000248987">
    <property type="component" value="Unassembled WGS sequence"/>
</dbReference>
<dbReference type="EMBL" id="QLLQ01000018">
    <property type="protein sequence ID" value="RAJ19845.1"/>
    <property type="molecule type" value="Genomic_DNA"/>
</dbReference>
<comment type="caution">
    <text evidence="2">The sequence shown here is derived from an EMBL/GenBank/DDBJ whole genome shotgun (WGS) entry which is preliminary data.</text>
</comment>
<organism evidence="2 3">
    <name type="scientific">Gelidibacter algens</name>
    <dbReference type="NCBI Taxonomy" id="49280"/>
    <lineage>
        <taxon>Bacteria</taxon>
        <taxon>Pseudomonadati</taxon>
        <taxon>Bacteroidota</taxon>
        <taxon>Flavobacteriia</taxon>
        <taxon>Flavobacteriales</taxon>
        <taxon>Flavobacteriaceae</taxon>
        <taxon>Gelidibacter</taxon>
    </lineage>
</organism>
<proteinExistence type="predicted"/>
<gene>
    <name evidence="2" type="ORF">LX77_03366</name>
</gene>
<evidence type="ECO:0000256" key="1">
    <source>
        <dbReference type="SAM" id="MobiDB-lite"/>
    </source>
</evidence>
<sequence>MKIYLKIFLFLIMVSCQENKKVQAGFTSPLESETKSSDMGTNFSSDTQSKTTLSKEEFIDFFPKEIDNYKLKGVSVFMSSTLASGLYIQDNDYSTSMTYSLEDGNRKNSAVIRNFEDAFALEGKGPVGTEYIYKVREGYKTIAFLQPDIKRNEIRFVYNNRFRISLEGTADVQTLWSYIQKEDLQKLDNY</sequence>
<dbReference type="AlphaFoldDB" id="A0A327RTM5"/>
<reference evidence="2 3" key="1">
    <citation type="submission" date="2018-06" db="EMBL/GenBank/DDBJ databases">
        <title>Genomic Encyclopedia of Archaeal and Bacterial Type Strains, Phase II (KMG-II): from individual species to whole genera.</title>
        <authorList>
            <person name="Goeker M."/>
        </authorList>
    </citation>
    <scope>NUCLEOTIDE SEQUENCE [LARGE SCALE GENOMIC DNA]</scope>
    <source>
        <strain evidence="2 3">DSM 12408</strain>
    </source>
</reference>
<accession>A0A327RTM5</accession>
<dbReference type="RefSeq" id="WP_066435387.1">
    <property type="nucleotide sequence ID" value="NZ_LZRN01000026.1"/>
</dbReference>
<evidence type="ECO:0000313" key="3">
    <source>
        <dbReference type="Proteomes" id="UP000248987"/>
    </source>
</evidence>
<protein>
    <submittedName>
        <fullName evidence="2">Uncharacterized protein</fullName>
    </submittedName>
</protein>
<name>A0A327RTM5_9FLAO</name>
<evidence type="ECO:0000313" key="2">
    <source>
        <dbReference type="EMBL" id="RAJ19845.1"/>
    </source>
</evidence>
<feature type="region of interest" description="Disordered" evidence="1">
    <location>
        <begin position="27"/>
        <end position="48"/>
    </location>
</feature>
<dbReference type="OrthoDB" id="1436951at2"/>
<keyword evidence="3" id="KW-1185">Reference proteome</keyword>